<evidence type="ECO:0000256" key="2">
    <source>
        <dbReference type="ARBA" id="ARBA00022475"/>
    </source>
</evidence>
<evidence type="ECO:0000256" key="1">
    <source>
        <dbReference type="ARBA" id="ARBA00004651"/>
    </source>
</evidence>
<feature type="transmembrane region" description="Helical" evidence="7">
    <location>
        <begin position="232"/>
        <end position="250"/>
    </location>
</feature>
<dbReference type="GO" id="GO:0005886">
    <property type="term" value="C:plasma membrane"/>
    <property type="evidence" value="ECO:0007669"/>
    <property type="project" value="UniProtKB-SubCell"/>
</dbReference>
<evidence type="ECO:0000313" key="9">
    <source>
        <dbReference type="Proteomes" id="UP000181917"/>
    </source>
</evidence>
<sequence length="398" mass="41603">MPNPTIDIASTRREALTVPVYKRSRGIARPVPLLIAGVVLLIAPLYVSAFWLQLGFTISALAVGAIGLNLLTGTTGQLSLAHPFFMGVGALAYVVLSGESQETSLGPIIGLGLPPLLGMIGGVLLAGLAGLLFSPVSARLQGIYLGVSSLALVFIGLHVLNTVSPLSGGFNGRSTPAFEVLGLRFDHSDNPVTILGVPFGRAELLWYLGIVLLVLAYWFARNLLKSRPGRAMKLVADSQLAASVMGVPVMQYKGKVFFASSVYAGLAGVMYALAIGSIAPQSFGMDLSMQFLAMIVIGGLGSVGGAIAGAAFVTSLPLVIQNLSEYIPFVSNSPGGMSASHLASYIYGAAVILVLIFKPSGLAGIWESAVRLTKRRRPGTDKTHTARRGRADVQDPTN</sequence>
<dbReference type="Proteomes" id="UP000181917">
    <property type="component" value="Unassembled WGS sequence"/>
</dbReference>
<comment type="subcellular location">
    <subcellularLocation>
        <location evidence="1">Cell membrane</location>
        <topology evidence="1">Multi-pass membrane protein</topology>
    </subcellularLocation>
</comment>
<name>A0A1H1CVA3_9MICC</name>
<keyword evidence="2" id="KW-1003">Cell membrane</keyword>
<keyword evidence="9" id="KW-1185">Reference proteome</keyword>
<keyword evidence="4 7" id="KW-1133">Transmembrane helix</keyword>
<evidence type="ECO:0000256" key="6">
    <source>
        <dbReference type="SAM" id="MobiDB-lite"/>
    </source>
</evidence>
<feature type="transmembrane region" description="Helical" evidence="7">
    <location>
        <begin position="256"/>
        <end position="279"/>
    </location>
</feature>
<feature type="transmembrane region" description="Helical" evidence="7">
    <location>
        <begin position="291"/>
        <end position="313"/>
    </location>
</feature>
<keyword evidence="3 7" id="KW-0812">Transmembrane</keyword>
<feature type="transmembrane region" description="Helical" evidence="7">
    <location>
        <begin position="31"/>
        <end position="47"/>
    </location>
</feature>
<evidence type="ECO:0000256" key="5">
    <source>
        <dbReference type="ARBA" id="ARBA00023136"/>
    </source>
</evidence>
<feature type="transmembrane region" description="Helical" evidence="7">
    <location>
        <begin position="53"/>
        <end position="71"/>
    </location>
</feature>
<proteinExistence type="predicted"/>
<accession>A0A1H1CVA3</accession>
<feature type="transmembrane region" description="Helical" evidence="7">
    <location>
        <begin position="143"/>
        <end position="160"/>
    </location>
</feature>
<evidence type="ECO:0000313" key="8">
    <source>
        <dbReference type="EMBL" id="SDQ67818.1"/>
    </source>
</evidence>
<dbReference type="AlphaFoldDB" id="A0A1H1CVA3"/>
<organism evidence="8 9">
    <name type="scientific">Crystallibacter crystallopoietes</name>
    <dbReference type="NCBI Taxonomy" id="37928"/>
    <lineage>
        <taxon>Bacteria</taxon>
        <taxon>Bacillati</taxon>
        <taxon>Actinomycetota</taxon>
        <taxon>Actinomycetes</taxon>
        <taxon>Micrococcales</taxon>
        <taxon>Micrococcaceae</taxon>
        <taxon>Crystallibacter</taxon>
    </lineage>
</organism>
<dbReference type="Pfam" id="PF02653">
    <property type="entry name" value="BPD_transp_2"/>
    <property type="match status" value="1"/>
</dbReference>
<feature type="transmembrane region" description="Helical" evidence="7">
    <location>
        <begin position="78"/>
        <end position="96"/>
    </location>
</feature>
<protein>
    <submittedName>
        <fullName evidence="8">Amino acid/amide ABC transporter membrane protein 2, HAAT family</fullName>
    </submittedName>
</protein>
<evidence type="ECO:0000256" key="7">
    <source>
        <dbReference type="SAM" id="Phobius"/>
    </source>
</evidence>
<dbReference type="PANTHER" id="PTHR30482">
    <property type="entry name" value="HIGH-AFFINITY BRANCHED-CHAIN AMINO ACID TRANSPORT SYSTEM PERMEASE"/>
    <property type="match status" value="1"/>
</dbReference>
<feature type="region of interest" description="Disordered" evidence="6">
    <location>
        <begin position="376"/>
        <end position="398"/>
    </location>
</feature>
<dbReference type="CDD" id="cd06581">
    <property type="entry name" value="TM_PBP1_LivM_like"/>
    <property type="match status" value="1"/>
</dbReference>
<dbReference type="InterPro" id="IPR001851">
    <property type="entry name" value="ABC_transp_permease"/>
</dbReference>
<feature type="compositionally biased region" description="Basic and acidic residues" evidence="6">
    <location>
        <begin position="378"/>
        <end position="398"/>
    </location>
</feature>
<dbReference type="GO" id="GO:0015658">
    <property type="term" value="F:branched-chain amino acid transmembrane transporter activity"/>
    <property type="evidence" value="ECO:0007669"/>
    <property type="project" value="InterPro"/>
</dbReference>
<keyword evidence="5 7" id="KW-0472">Membrane</keyword>
<feature type="transmembrane region" description="Helical" evidence="7">
    <location>
        <begin position="204"/>
        <end position="220"/>
    </location>
</feature>
<evidence type="ECO:0000256" key="4">
    <source>
        <dbReference type="ARBA" id="ARBA00022989"/>
    </source>
</evidence>
<reference evidence="8 9" key="1">
    <citation type="submission" date="2016-10" db="EMBL/GenBank/DDBJ databases">
        <authorList>
            <person name="de Groot N.N."/>
        </authorList>
    </citation>
    <scope>NUCLEOTIDE SEQUENCE [LARGE SCALE GENOMIC DNA]</scope>
    <source>
        <strain evidence="8 9">DSM 20117</strain>
    </source>
</reference>
<dbReference type="InterPro" id="IPR043428">
    <property type="entry name" value="LivM-like"/>
</dbReference>
<dbReference type="STRING" id="37928.SAMN04489742_2095"/>
<dbReference type="RefSeq" id="WP_218928481.1">
    <property type="nucleotide sequence ID" value="NZ_CP018863.1"/>
</dbReference>
<dbReference type="EMBL" id="FNKH01000002">
    <property type="protein sequence ID" value="SDQ67818.1"/>
    <property type="molecule type" value="Genomic_DNA"/>
</dbReference>
<dbReference type="PANTHER" id="PTHR30482:SF5">
    <property type="entry name" value="ABC TRANSPORTER PERMEASE PROTEIN"/>
    <property type="match status" value="1"/>
</dbReference>
<evidence type="ECO:0000256" key="3">
    <source>
        <dbReference type="ARBA" id="ARBA00022692"/>
    </source>
</evidence>
<feature type="transmembrane region" description="Helical" evidence="7">
    <location>
        <begin position="345"/>
        <end position="366"/>
    </location>
</feature>
<gene>
    <name evidence="8" type="ORF">SAMN04489742_2095</name>
</gene>
<feature type="transmembrane region" description="Helical" evidence="7">
    <location>
        <begin position="116"/>
        <end position="136"/>
    </location>
</feature>